<organism evidence="2 3">
    <name type="scientific">Gemmatirosa kalamazoonensis</name>
    <dbReference type="NCBI Taxonomy" id="861299"/>
    <lineage>
        <taxon>Bacteria</taxon>
        <taxon>Pseudomonadati</taxon>
        <taxon>Gemmatimonadota</taxon>
        <taxon>Gemmatimonadia</taxon>
        <taxon>Gemmatimonadales</taxon>
        <taxon>Gemmatimonadaceae</taxon>
        <taxon>Gemmatirosa</taxon>
    </lineage>
</organism>
<name>W0RDT7_9BACT</name>
<evidence type="ECO:0000259" key="1">
    <source>
        <dbReference type="SMART" id="SM00849"/>
    </source>
</evidence>
<proteinExistence type="predicted"/>
<evidence type="ECO:0000313" key="3">
    <source>
        <dbReference type="Proteomes" id="UP000019151"/>
    </source>
</evidence>
<dbReference type="PANTHER" id="PTHR15032">
    <property type="entry name" value="N-ACYL-PHOSPHATIDYLETHANOLAMINE-HYDROLYZING PHOSPHOLIPASE D"/>
    <property type="match status" value="1"/>
</dbReference>
<dbReference type="InParanoid" id="W0RDT7"/>
<dbReference type="GO" id="GO:0005737">
    <property type="term" value="C:cytoplasm"/>
    <property type="evidence" value="ECO:0007669"/>
    <property type="project" value="TreeGrafter"/>
</dbReference>
<gene>
    <name evidence="2" type="ORF">J421_1065</name>
</gene>
<dbReference type="FunCoup" id="W0RDT7">
    <property type="interactions" value="39"/>
</dbReference>
<dbReference type="HOGENOM" id="CLU_020884_1_3_0"/>
<dbReference type="EMBL" id="CP007128">
    <property type="protein sequence ID" value="AHG88602.1"/>
    <property type="molecule type" value="Genomic_DNA"/>
</dbReference>
<dbReference type="InterPro" id="IPR036866">
    <property type="entry name" value="RibonucZ/Hydroxyglut_hydro"/>
</dbReference>
<dbReference type="Proteomes" id="UP000019151">
    <property type="component" value="Chromosome"/>
</dbReference>
<dbReference type="SMART" id="SM00849">
    <property type="entry name" value="Lactamase_B"/>
    <property type="match status" value="1"/>
</dbReference>
<dbReference type="eggNOG" id="COG2220">
    <property type="taxonomic scope" value="Bacteria"/>
</dbReference>
<dbReference type="RefSeq" id="WP_025410131.1">
    <property type="nucleotide sequence ID" value="NZ_CP007128.1"/>
</dbReference>
<feature type="domain" description="Metallo-beta-lactamase" evidence="1">
    <location>
        <begin position="7"/>
        <end position="188"/>
    </location>
</feature>
<dbReference type="Gene3D" id="3.60.15.10">
    <property type="entry name" value="Ribonuclease Z/Hydroxyacylglutathione hydrolase-like"/>
    <property type="match status" value="1"/>
</dbReference>
<dbReference type="AlphaFoldDB" id="W0RDT7"/>
<keyword evidence="3" id="KW-1185">Reference proteome</keyword>
<dbReference type="STRING" id="861299.J421_1065"/>
<dbReference type="OrthoDB" id="9789133at2"/>
<dbReference type="SUPFAM" id="SSF56281">
    <property type="entry name" value="Metallo-hydrolase/oxidoreductase"/>
    <property type="match status" value="1"/>
</dbReference>
<evidence type="ECO:0000313" key="2">
    <source>
        <dbReference type="EMBL" id="AHG88602.1"/>
    </source>
</evidence>
<dbReference type="PANTHER" id="PTHR15032:SF36">
    <property type="entry name" value="METALLO-BETA-LACTAMASE DOMAIN-CONTAINING PROTEIN"/>
    <property type="match status" value="1"/>
</dbReference>
<dbReference type="KEGG" id="gba:J421_1065"/>
<protein>
    <submittedName>
        <fullName evidence="2">Beta-lactamase domain protein</fullName>
    </submittedName>
</protein>
<accession>W0RDT7</accession>
<dbReference type="Pfam" id="PF12706">
    <property type="entry name" value="Lactamase_B_2"/>
    <property type="match status" value="1"/>
</dbReference>
<dbReference type="InterPro" id="IPR001279">
    <property type="entry name" value="Metallo-B-lactamas"/>
</dbReference>
<sequence length="270" mass="29611">MRITYIGHATLLLQLGGATLLTDPNFDAALGRFAIGWRLRRVAPPGIALADLPRLDGVLVTHAHVDHLSFDSLRALPQEVPIWAPPAIARWLVAKGFEQARGVEAGATVPIAAAVKLHAAAATHAAARYGFDRWRDEANMYLLESDEGTVFFAGDTALTETTHHLAERVRAAAGGNRPLDVALLPIGHPPEWKRKSFRAGHLTYEDALELFERLQARLLVPYHWGTFNHFTSGAHDAIERLRAHLPNHARAKDVRIIEPGQSLDVETANA</sequence>
<reference evidence="2 3" key="1">
    <citation type="journal article" date="2014" name="Genome Announc.">
        <title>Genome Sequence and Methylome of Soil Bacterium Gemmatirosa kalamazoonensis KBS708T, a Member of the Rarely Cultivated Gemmatimonadetes Phylum.</title>
        <authorList>
            <person name="Debruyn J.M."/>
            <person name="Radosevich M."/>
            <person name="Wommack K.E."/>
            <person name="Polson S.W."/>
            <person name="Hauser L.J."/>
            <person name="Fawaz M.N."/>
            <person name="Korlach J."/>
            <person name="Tsai Y.C."/>
        </authorList>
    </citation>
    <scope>NUCLEOTIDE SEQUENCE [LARGE SCALE GENOMIC DNA]</scope>
    <source>
        <strain evidence="2 3">KBS708</strain>
    </source>
</reference>